<dbReference type="OrthoDB" id="10249250at2759"/>
<dbReference type="GO" id="GO:0033617">
    <property type="term" value="P:mitochondrial respiratory chain complex IV assembly"/>
    <property type="evidence" value="ECO:0007669"/>
    <property type="project" value="EnsemblFungi"/>
</dbReference>
<dbReference type="GO" id="GO:0008270">
    <property type="term" value="F:zinc ion binding"/>
    <property type="evidence" value="ECO:0007669"/>
    <property type="project" value="EnsemblFungi"/>
</dbReference>
<dbReference type="InterPro" id="IPR002124">
    <property type="entry name" value="Cyt_c_oxidase_su5b"/>
</dbReference>
<dbReference type="EMBL" id="KQ965409">
    <property type="protein sequence ID" value="KXN64580.1"/>
    <property type="molecule type" value="Genomic_DNA"/>
</dbReference>
<dbReference type="Pfam" id="PF01215">
    <property type="entry name" value="COX5B"/>
    <property type="match status" value="1"/>
</dbReference>
<proteinExistence type="predicted"/>
<protein>
    <submittedName>
        <fullName evidence="4">COX5B-domain-containing protein</fullName>
    </submittedName>
</protein>
<dbReference type="GO" id="GO:0045277">
    <property type="term" value="C:respiratory chain complex IV"/>
    <property type="evidence" value="ECO:0007669"/>
    <property type="project" value="EnsemblFungi"/>
</dbReference>
<name>A0A137NPA7_CONC2</name>
<organism evidence="4 5">
    <name type="scientific">Conidiobolus coronatus (strain ATCC 28846 / CBS 209.66 / NRRL 28638)</name>
    <name type="common">Delacroixia coronata</name>
    <dbReference type="NCBI Taxonomy" id="796925"/>
    <lineage>
        <taxon>Eukaryota</taxon>
        <taxon>Fungi</taxon>
        <taxon>Fungi incertae sedis</taxon>
        <taxon>Zoopagomycota</taxon>
        <taxon>Entomophthoromycotina</taxon>
        <taxon>Entomophthoromycetes</taxon>
        <taxon>Entomophthorales</taxon>
        <taxon>Ancylistaceae</taxon>
        <taxon>Conidiobolus</taxon>
    </lineage>
</organism>
<dbReference type="Proteomes" id="UP000070444">
    <property type="component" value="Unassembled WGS sequence"/>
</dbReference>
<evidence type="ECO:0000313" key="5">
    <source>
        <dbReference type="Proteomes" id="UP000070444"/>
    </source>
</evidence>
<dbReference type="Gene3D" id="2.60.11.10">
    <property type="entry name" value="Cytochrome c oxidase, subunit Vb"/>
    <property type="match status" value="1"/>
</dbReference>
<feature type="binding site" evidence="3">
    <location>
        <position position="137"/>
    </location>
    <ligand>
        <name>Zn(2+)</name>
        <dbReference type="ChEBI" id="CHEBI:29105"/>
    </ligand>
</feature>
<dbReference type="SUPFAM" id="SSF57802">
    <property type="entry name" value="Rubredoxin-like"/>
    <property type="match status" value="1"/>
</dbReference>
<dbReference type="GO" id="GO:1990145">
    <property type="term" value="P:maintenance of translational fidelity"/>
    <property type="evidence" value="ECO:0007669"/>
    <property type="project" value="EnsemblFungi"/>
</dbReference>
<feature type="binding site" evidence="3">
    <location>
        <position position="140"/>
    </location>
    <ligand>
        <name>Zn(2+)</name>
        <dbReference type="ChEBI" id="CHEBI:29105"/>
    </ligand>
</feature>
<dbReference type="PROSITE" id="PS51359">
    <property type="entry name" value="COX5B_2"/>
    <property type="match status" value="1"/>
</dbReference>
<dbReference type="GO" id="GO:0004129">
    <property type="term" value="F:cytochrome-c oxidase activity"/>
    <property type="evidence" value="ECO:0007669"/>
    <property type="project" value="EnsemblFungi"/>
</dbReference>
<dbReference type="GO" id="GO:0006123">
    <property type="term" value="P:mitochondrial electron transport, cytochrome c to oxygen"/>
    <property type="evidence" value="ECO:0007669"/>
    <property type="project" value="EnsemblFungi"/>
</dbReference>
<feature type="binding site" evidence="3">
    <location>
        <position position="113"/>
    </location>
    <ligand>
        <name>Zn(2+)</name>
        <dbReference type="ChEBI" id="CHEBI:29105"/>
    </ligand>
</feature>
<dbReference type="GO" id="GO:0005740">
    <property type="term" value="C:mitochondrial envelope"/>
    <property type="evidence" value="ECO:0007669"/>
    <property type="project" value="InterPro"/>
</dbReference>
<dbReference type="STRING" id="796925.A0A137NPA7"/>
<accession>A0A137NPA7</accession>
<dbReference type="PANTHER" id="PTHR10122">
    <property type="entry name" value="CYTOCHROME C OXIDASE SUBUNIT 5B, MITOCHONDRIAL"/>
    <property type="match status" value="1"/>
</dbReference>
<keyword evidence="5" id="KW-1185">Reference proteome</keyword>
<sequence length="172" mass="18815">MLSKLTIQTVSNISRQFVRSARLTPVATRAFSVATPVRGGDHGHVDVYIGSGAQSGKVPTDIEQAVGLERVELLAEMEGREFWDMAPLEMTHFGTKKNPIVIESQDQVRYVGCTGYPADSHDTIWLNVDAAHDVDRCPECGCCYKLKLVDQPEIPEGALFEDAAGQAKLTPQ</sequence>
<dbReference type="InterPro" id="IPR036972">
    <property type="entry name" value="Cyt_c_oxidase_su5b_sf"/>
</dbReference>
<keyword evidence="1 3" id="KW-0479">Metal-binding</keyword>
<keyword evidence="2 3" id="KW-0862">Zinc</keyword>
<evidence type="ECO:0000256" key="2">
    <source>
        <dbReference type="ARBA" id="ARBA00022833"/>
    </source>
</evidence>
<evidence type="ECO:0000256" key="1">
    <source>
        <dbReference type="ARBA" id="ARBA00022723"/>
    </source>
</evidence>
<evidence type="ECO:0000256" key="3">
    <source>
        <dbReference type="PIRSR" id="PIRSR602124-2"/>
    </source>
</evidence>
<evidence type="ECO:0000313" key="4">
    <source>
        <dbReference type="EMBL" id="KXN64580.1"/>
    </source>
</evidence>
<feature type="binding site" evidence="3">
    <location>
        <position position="121"/>
    </location>
    <ligand>
        <name>Zn(2+)</name>
        <dbReference type="ChEBI" id="CHEBI:29105"/>
    </ligand>
</feature>
<dbReference type="PANTHER" id="PTHR10122:SF0">
    <property type="entry name" value="CYTOCHROME C OXIDASE SUBUNIT 5B, ISOFORM A-RELATED"/>
    <property type="match status" value="1"/>
</dbReference>
<dbReference type="OMA" id="DMAPLEM"/>
<dbReference type="AlphaFoldDB" id="A0A137NPA7"/>
<dbReference type="CDD" id="cd00924">
    <property type="entry name" value="Cyt_c_Oxidase_Vb"/>
    <property type="match status" value="1"/>
</dbReference>
<reference evidence="4 5" key="1">
    <citation type="journal article" date="2015" name="Genome Biol. Evol.">
        <title>Phylogenomic analyses indicate that early fungi evolved digesting cell walls of algal ancestors of land plants.</title>
        <authorList>
            <person name="Chang Y."/>
            <person name="Wang S."/>
            <person name="Sekimoto S."/>
            <person name="Aerts A.L."/>
            <person name="Choi C."/>
            <person name="Clum A."/>
            <person name="LaButti K.M."/>
            <person name="Lindquist E.A."/>
            <person name="Yee Ngan C."/>
            <person name="Ohm R.A."/>
            <person name="Salamov A.A."/>
            <person name="Grigoriev I.V."/>
            <person name="Spatafora J.W."/>
            <person name="Berbee M.L."/>
        </authorList>
    </citation>
    <scope>NUCLEOTIDE SEQUENCE [LARGE SCALE GENOMIC DNA]</scope>
    <source>
        <strain evidence="4 5">NRRL 28638</strain>
    </source>
</reference>
<gene>
    <name evidence="4" type="ORF">CONCODRAFT_14267</name>
</gene>